<keyword evidence="2" id="KW-1185">Reference proteome</keyword>
<reference evidence="1 2" key="1">
    <citation type="journal article" date="2016" name="Nat. Commun.">
        <title>Ectomycorrhizal ecology is imprinted in the genome of the dominant symbiotic fungus Cenococcum geophilum.</title>
        <authorList>
            <consortium name="DOE Joint Genome Institute"/>
            <person name="Peter M."/>
            <person name="Kohler A."/>
            <person name="Ohm R.A."/>
            <person name="Kuo A."/>
            <person name="Krutzmann J."/>
            <person name="Morin E."/>
            <person name="Arend M."/>
            <person name="Barry K.W."/>
            <person name="Binder M."/>
            <person name="Choi C."/>
            <person name="Clum A."/>
            <person name="Copeland A."/>
            <person name="Grisel N."/>
            <person name="Haridas S."/>
            <person name="Kipfer T."/>
            <person name="LaButti K."/>
            <person name="Lindquist E."/>
            <person name="Lipzen A."/>
            <person name="Maire R."/>
            <person name="Meier B."/>
            <person name="Mihaltcheva S."/>
            <person name="Molinier V."/>
            <person name="Murat C."/>
            <person name="Poggeler S."/>
            <person name="Quandt C.A."/>
            <person name="Sperisen C."/>
            <person name="Tritt A."/>
            <person name="Tisserant E."/>
            <person name="Crous P.W."/>
            <person name="Henrissat B."/>
            <person name="Nehls U."/>
            <person name="Egli S."/>
            <person name="Spatafora J.W."/>
            <person name="Grigoriev I.V."/>
            <person name="Martin F.M."/>
        </authorList>
    </citation>
    <scope>NUCLEOTIDE SEQUENCE [LARGE SCALE GENOMIC DNA]</scope>
    <source>
        <strain evidence="1 2">CBS 207.34</strain>
    </source>
</reference>
<dbReference type="EMBL" id="KV749870">
    <property type="protein sequence ID" value="OCL07452.1"/>
    <property type="molecule type" value="Genomic_DNA"/>
</dbReference>
<dbReference type="Proteomes" id="UP000250140">
    <property type="component" value="Unassembled WGS sequence"/>
</dbReference>
<name>A0A8E2EYW3_9PEZI</name>
<protein>
    <submittedName>
        <fullName evidence="1">Uncharacterized protein</fullName>
    </submittedName>
</protein>
<evidence type="ECO:0000313" key="2">
    <source>
        <dbReference type="Proteomes" id="UP000250140"/>
    </source>
</evidence>
<dbReference type="OrthoDB" id="5417628at2759"/>
<sequence length="192" mass="21854">MRYEYWDIILFPAEYHIPTQEFKTACYVDQDQDGCKLPTVTCFVPSLSPSSPYRISVHSWTKPTPSLHIESKRKPDQRVIYTIRAVVDGFRIFHNYFERNTSWPQQISHENQYDYEDTKPAFNFLDVRGPAFRFPTSHPSMLSQSSRAAQESNGRIKVTVTEELASETAAGAVLGGATNDPVCFAFQHAPKG</sequence>
<organism evidence="1 2">
    <name type="scientific">Glonium stellatum</name>
    <dbReference type="NCBI Taxonomy" id="574774"/>
    <lineage>
        <taxon>Eukaryota</taxon>
        <taxon>Fungi</taxon>
        <taxon>Dikarya</taxon>
        <taxon>Ascomycota</taxon>
        <taxon>Pezizomycotina</taxon>
        <taxon>Dothideomycetes</taxon>
        <taxon>Pleosporomycetidae</taxon>
        <taxon>Gloniales</taxon>
        <taxon>Gloniaceae</taxon>
        <taxon>Glonium</taxon>
    </lineage>
</organism>
<gene>
    <name evidence="1" type="ORF">AOQ84DRAFT_377672</name>
</gene>
<dbReference type="AlphaFoldDB" id="A0A8E2EYW3"/>
<feature type="non-terminal residue" evidence="1">
    <location>
        <position position="1"/>
    </location>
</feature>
<proteinExistence type="predicted"/>
<evidence type="ECO:0000313" key="1">
    <source>
        <dbReference type="EMBL" id="OCL07452.1"/>
    </source>
</evidence>
<accession>A0A8E2EYW3</accession>